<feature type="compositionally biased region" description="Basic and acidic residues" evidence="2">
    <location>
        <begin position="525"/>
        <end position="539"/>
    </location>
</feature>
<feature type="domain" description="Meiosis-specific protein ASY3-like coiled-coil" evidence="3">
    <location>
        <begin position="15"/>
        <end position="557"/>
    </location>
</feature>
<feature type="compositionally biased region" description="Basic and acidic residues" evidence="2">
    <location>
        <begin position="185"/>
        <end position="204"/>
    </location>
</feature>
<dbReference type="InterPro" id="IPR037731">
    <property type="entry name" value="ASY3-like"/>
</dbReference>
<evidence type="ECO:0000259" key="3">
    <source>
        <dbReference type="Pfam" id="PF20435"/>
    </source>
</evidence>
<feature type="compositionally biased region" description="Basic residues" evidence="2">
    <location>
        <begin position="269"/>
        <end position="290"/>
    </location>
</feature>
<dbReference type="RefSeq" id="XP_027367855.1">
    <property type="nucleotide sequence ID" value="XM_027512054.1"/>
</dbReference>
<dbReference type="GeneID" id="113873755"/>
<feature type="compositionally biased region" description="Polar residues" evidence="2">
    <location>
        <begin position="454"/>
        <end position="469"/>
    </location>
</feature>
<feature type="region of interest" description="Disordered" evidence="2">
    <location>
        <begin position="183"/>
        <end position="204"/>
    </location>
</feature>
<dbReference type="InterPro" id="IPR046845">
    <property type="entry name" value="ASY3-like_CC"/>
</dbReference>
<dbReference type="Pfam" id="PF20435">
    <property type="entry name" value="ASY3-like"/>
    <property type="match status" value="2"/>
</dbReference>
<organism evidence="4 5">
    <name type="scientific">Abrus precatorius</name>
    <name type="common">Indian licorice</name>
    <name type="synonym">Glycine abrus</name>
    <dbReference type="NCBI Taxonomy" id="3816"/>
    <lineage>
        <taxon>Eukaryota</taxon>
        <taxon>Viridiplantae</taxon>
        <taxon>Streptophyta</taxon>
        <taxon>Embryophyta</taxon>
        <taxon>Tracheophyta</taxon>
        <taxon>Spermatophyta</taxon>
        <taxon>Magnoliopsida</taxon>
        <taxon>eudicotyledons</taxon>
        <taxon>Gunneridae</taxon>
        <taxon>Pentapetalae</taxon>
        <taxon>rosids</taxon>
        <taxon>fabids</taxon>
        <taxon>Fabales</taxon>
        <taxon>Fabaceae</taxon>
        <taxon>Papilionoideae</taxon>
        <taxon>50 kb inversion clade</taxon>
        <taxon>NPAAA clade</taxon>
        <taxon>indigoferoid/millettioid clade</taxon>
        <taxon>Abreae</taxon>
        <taxon>Abrus</taxon>
    </lineage>
</organism>
<reference evidence="4" key="1">
    <citation type="journal article" date="2019" name="Toxins">
        <title>Detection of Abrin-Like and Prepropulchellin-Like Toxin Genes and Transcripts Using Whole Genome Sequencing and Full-Length Transcript Sequencing of Abrus precatorius.</title>
        <authorList>
            <person name="Hovde B.T."/>
            <person name="Daligault H.E."/>
            <person name="Hanschen E.R."/>
            <person name="Kunde Y.A."/>
            <person name="Johnson M.B."/>
            <person name="Starkenburg S.R."/>
            <person name="Johnson S.L."/>
        </authorList>
    </citation>
    <scope>NUCLEOTIDE SEQUENCE [LARGE SCALE GENOMIC DNA]</scope>
</reference>
<keyword evidence="1" id="KW-0175">Coiled coil</keyword>
<feature type="region of interest" description="Disordered" evidence="2">
    <location>
        <begin position="217"/>
        <end position="304"/>
    </location>
</feature>
<feature type="region of interest" description="Disordered" evidence="2">
    <location>
        <begin position="454"/>
        <end position="486"/>
    </location>
</feature>
<name>A0A8B8MH13_ABRPR</name>
<protein>
    <submittedName>
        <fullName evidence="5">Meiosis-specific protein ASY3</fullName>
    </submittedName>
</protein>
<feature type="compositionally biased region" description="Basic and acidic residues" evidence="2">
    <location>
        <begin position="153"/>
        <end position="171"/>
    </location>
</feature>
<evidence type="ECO:0000256" key="1">
    <source>
        <dbReference type="SAM" id="Coils"/>
    </source>
</evidence>
<sequence length="741" mass="83409">MDTEARQILHDERTSDCRSFGSNIRPSSQTGKISIGVMADSKASTRNGAMKGYGAVVPIVGNFSGEKNIVEGVTASFNIKQTEGPEAVKCSWISKSLYQRTPTSEAILQANQASVLVSPGGQDGPDGTVCEAGKHSVQLFSYQTSISPSNNYKKFDGDTSRRKGRKDGTTERVKEFTFTTAQEILKSDKTDPEDKINRTENRTENLRMKLWQILGTTSPKSQHSGSHTSNKDEENLPLEQCLNPKENQSVKTRQNSDTIENDSENTDHTRKRPVTRSWSRKKASSKKQPGKCKSGPSSNFMENHRQKSIFSFEEKWIGKQDNFPNDDSSTSLKRKSKGKKSRIGQHKICFTENDTTDKLHQDTSKTVLPLHDGTMFSLGEKMGGFIGSLPDYQTKCPQTEKNQEKEFYQPPTVNSSDHHGELEVSETGNEQEYRSDPVIENVSKSQDYFQSPTFQLKTPILSSSPNSTPKTDRKANDVSSPTSTERRFSLGTIRSLSSFQTLEPDFNRLGEQRFQEMEELISSIPREDKSSETQNKEQDGSSDSSSEERNFQGSREGTGDSDWIDEASEQNQDGFVRAVELLALELGKVKSKLNSMTSKKSSEILKSVAEEIHLQLQNVHSQIQTDMGRFTNLSKSKRKRLETRFEEQQKQLRLIYNRFKEEINLHLQDCKGTVEDLEADQIEIKGALEKQRVAHKKLLSQVEEAAEIQLNDAERKLRKARGKLLQLKQVVAMCLKEGILN</sequence>
<feature type="compositionally biased region" description="Polar residues" evidence="2">
    <location>
        <begin position="245"/>
        <end position="258"/>
    </location>
</feature>
<feature type="domain" description="Meiosis-specific protein ASY3-like coiled-coil" evidence="3">
    <location>
        <begin position="564"/>
        <end position="737"/>
    </location>
</feature>
<feature type="coiled-coil region" evidence="1">
    <location>
        <begin position="638"/>
        <end position="730"/>
    </location>
</feature>
<feature type="compositionally biased region" description="Basic residues" evidence="2">
    <location>
        <begin position="332"/>
        <end position="345"/>
    </location>
</feature>
<evidence type="ECO:0000313" key="5">
    <source>
        <dbReference type="RefSeq" id="XP_027367855.1"/>
    </source>
</evidence>
<dbReference type="GO" id="GO:0051321">
    <property type="term" value="P:meiotic cell cycle"/>
    <property type="evidence" value="ECO:0007669"/>
    <property type="project" value="InterPro"/>
</dbReference>
<feature type="region of interest" description="Disordered" evidence="2">
    <location>
        <begin position="523"/>
        <end position="565"/>
    </location>
</feature>
<accession>A0A8B8MH13</accession>
<feature type="region of interest" description="Disordered" evidence="2">
    <location>
        <begin position="150"/>
        <end position="171"/>
    </location>
</feature>
<reference evidence="5" key="2">
    <citation type="submission" date="2025-08" db="UniProtKB">
        <authorList>
            <consortium name="RefSeq"/>
        </authorList>
    </citation>
    <scope>IDENTIFICATION</scope>
    <source>
        <tissue evidence="5">Young leaves</tissue>
    </source>
</reference>
<dbReference type="AlphaFoldDB" id="A0A8B8MH13"/>
<dbReference type="Proteomes" id="UP000694853">
    <property type="component" value="Unplaced"/>
</dbReference>
<feature type="region of interest" description="Disordered" evidence="2">
    <location>
        <begin position="320"/>
        <end position="345"/>
    </location>
</feature>
<gene>
    <name evidence="5" type="primary">LOC113873755</name>
</gene>
<dbReference type="KEGG" id="aprc:113873755"/>
<dbReference type="PANTHER" id="PTHR36027:SF1">
    <property type="entry name" value="MEIOSIS-SPECIFIC PROTEIN ASY3"/>
    <property type="match status" value="1"/>
</dbReference>
<keyword evidence="4" id="KW-1185">Reference proteome</keyword>
<evidence type="ECO:0000256" key="2">
    <source>
        <dbReference type="SAM" id="MobiDB-lite"/>
    </source>
</evidence>
<feature type="region of interest" description="Disordered" evidence="2">
    <location>
        <begin position="395"/>
        <end position="435"/>
    </location>
</feature>
<evidence type="ECO:0000313" key="4">
    <source>
        <dbReference type="Proteomes" id="UP000694853"/>
    </source>
</evidence>
<proteinExistence type="predicted"/>
<feature type="compositionally biased region" description="Polar residues" evidence="2">
    <location>
        <begin position="217"/>
        <end position="228"/>
    </location>
</feature>
<dbReference type="OrthoDB" id="751607at2759"/>
<dbReference type="PANTHER" id="PTHR36027">
    <property type="entry name" value="MEIOSIS-SPECIFIC PROTEIN ASY3"/>
    <property type="match status" value="1"/>
</dbReference>